<dbReference type="PANTHER" id="PTHR37481:SF1">
    <property type="entry name" value="LIPOPOLYSACCHARIDE EXPORT SYSTEM PROTEIN LPTC"/>
    <property type="match status" value="1"/>
</dbReference>
<keyword evidence="2" id="KW-0997">Cell inner membrane</keyword>
<dbReference type="GO" id="GO:0017089">
    <property type="term" value="F:glycolipid transfer activity"/>
    <property type="evidence" value="ECO:0007669"/>
    <property type="project" value="TreeGrafter"/>
</dbReference>
<evidence type="ECO:0000256" key="1">
    <source>
        <dbReference type="ARBA" id="ARBA00022475"/>
    </source>
</evidence>
<dbReference type="GO" id="GO:0030288">
    <property type="term" value="C:outer membrane-bounded periplasmic space"/>
    <property type="evidence" value="ECO:0007669"/>
    <property type="project" value="TreeGrafter"/>
</dbReference>
<keyword evidence="1" id="KW-1003">Cell membrane</keyword>
<dbReference type="EMBL" id="UINC01004034">
    <property type="protein sequence ID" value="SVA11253.1"/>
    <property type="molecule type" value="Genomic_DNA"/>
</dbReference>
<evidence type="ECO:0000256" key="4">
    <source>
        <dbReference type="ARBA" id="ARBA00022989"/>
    </source>
</evidence>
<keyword evidence="3" id="KW-0812">Transmembrane</keyword>
<protein>
    <recommendedName>
        <fullName evidence="7">LPS export ABC transporter periplasmic protein LptC</fullName>
    </recommendedName>
</protein>
<gene>
    <name evidence="6" type="ORF">METZ01_LOCUS64107</name>
</gene>
<keyword evidence="4" id="KW-1133">Transmembrane helix</keyword>
<dbReference type="InterPro" id="IPR052363">
    <property type="entry name" value="LPS_export_LptC"/>
</dbReference>
<accession>A0A381TBJ7</accession>
<dbReference type="Gene3D" id="2.60.450.10">
    <property type="entry name" value="Lipopolysaccharide (LPS) transport protein A like domain"/>
    <property type="match status" value="1"/>
</dbReference>
<sequence length="175" mass="19733">MLVILAAGSSFMYFFSTKSNDNLEQFSPTRVEYMIKNAKLYGTNTEGNFLYKIVAEKAQASNTDRQIYLDRVLIDYESSQNIDWRITSDKGQLLPNSNVLALSENVTVQSLSNENSGTTISTNYLEINPNTYTIATNRDVLIEFDNNKIEAKGLTAQLKDNRLKFNSNINASIHP</sequence>
<dbReference type="Pfam" id="PF06835">
    <property type="entry name" value="LptC"/>
    <property type="match status" value="1"/>
</dbReference>
<keyword evidence="5" id="KW-0472">Membrane</keyword>
<organism evidence="6">
    <name type="scientific">marine metagenome</name>
    <dbReference type="NCBI Taxonomy" id="408172"/>
    <lineage>
        <taxon>unclassified sequences</taxon>
        <taxon>metagenomes</taxon>
        <taxon>ecological metagenomes</taxon>
    </lineage>
</organism>
<name>A0A381TBJ7_9ZZZZ</name>
<dbReference type="PANTHER" id="PTHR37481">
    <property type="entry name" value="LIPOPOLYSACCHARIDE EXPORT SYSTEM PROTEIN LPTC"/>
    <property type="match status" value="1"/>
</dbReference>
<dbReference type="AlphaFoldDB" id="A0A381TBJ7"/>
<proteinExistence type="predicted"/>
<evidence type="ECO:0000313" key="6">
    <source>
        <dbReference type="EMBL" id="SVA11253.1"/>
    </source>
</evidence>
<evidence type="ECO:0000256" key="2">
    <source>
        <dbReference type="ARBA" id="ARBA00022519"/>
    </source>
</evidence>
<evidence type="ECO:0008006" key="7">
    <source>
        <dbReference type="Google" id="ProtNLM"/>
    </source>
</evidence>
<dbReference type="NCBIfam" id="TIGR04409">
    <property type="entry name" value="LptC_YrbK"/>
    <property type="match status" value="1"/>
</dbReference>
<dbReference type="GO" id="GO:0015221">
    <property type="term" value="F:lipopolysaccharide transmembrane transporter activity"/>
    <property type="evidence" value="ECO:0007669"/>
    <property type="project" value="InterPro"/>
</dbReference>
<reference evidence="6" key="1">
    <citation type="submission" date="2018-05" db="EMBL/GenBank/DDBJ databases">
        <authorList>
            <person name="Lanie J.A."/>
            <person name="Ng W.-L."/>
            <person name="Kazmierczak K.M."/>
            <person name="Andrzejewski T.M."/>
            <person name="Davidsen T.M."/>
            <person name="Wayne K.J."/>
            <person name="Tettelin H."/>
            <person name="Glass J.I."/>
            <person name="Rusch D."/>
            <person name="Podicherti R."/>
            <person name="Tsui H.-C.T."/>
            <person name="Winkler M.E."/>
        </authorList>
    </citation>
    <scope>NUCLEOTIDE SEQUENCE</scope>
</reference>
<evidence type="ECO:0000256" key="3">
    <source>
        <dbReference type="ARBA" id="ARBA00022692"/>
    </source>
</evidence>
<evidence type="ECO:0000256" key="5">
    <source>
        <dbReference type="ARBA" id="ARBA00023136"/>
    </source>
</evidence>
<dbReference type="GO" id="GO:0005886">
    <property type="term" value="C:plasma membrane"/>
    <property type="evidence" value="ECO:0007669"/>
    <property type="project" value="InterPro"/>
</dbReference>
<dbReference type="InterPro" id="IPR026265">
    <property type="entry name" value="LptC"/>
</dbReference>
<dbReference type="InterPro" id="IPR010664">
    <property type="entry name" value="LipoPS_assembly_LptC-rel"/>
</dbReference>